<dbReference type="Proteomes" id="UP001501218">
    <property type="component" value="Unassembled WGS sequence"/>
</dbReference>
<comment type="caution">
    <text evidence="1">The sequence shown here is derived from an EMBL/GenBank/DDBJ whole genome shotgun (WGS) entry which is preliminary data.</text>
</comment>
<accession>A0ABN3FW44</accession>
<name>A0ABN3FW44_9PSEU</name>
<reference evidence="1 2" key="1">
    <citation type="journal article" date="2019" name="Int. J. Syst. Evol. Microbiol.">
        <title>The Global Catalogue of Microorganisms (GCM) 10K type strain sequencing project: providing services to taxonomists for standard genome sequencing and annotation.</title>
        <authorList>
            <consortium name="The Broad Institute Genomics Platform"/>
            <consortium name="The Broad Institute Genome Sequencing Center for Infectious Disease"/>
            <person name="Wu L."/>
            <person name="Ma J."/>
        </authorList>
    </citation>
    <scope>NUCLEOTIDE SEQUENCE [LARGE SCALE GENOMIC DNA]</scope>
    <source>
        <strain evidence="1 2">JCM 16221</strain>
    </source>
</reference>
<dbReference type="EMBL" id="BAAARA010000003">
    <property type="protein sequence ID" value="GAA2338844.1"/>
    <property type="molecule type" value="Genomic_DNA"/>
</dbReference>
<keyword evidence="2" id="KW-1185">Reference proteome</keyword>
<evidence type="ECO:0000313" key="1">
    <source>
        <dbReference type="EMBL" id="GAA2338844.1"/>
    </source>
</evidence>
<sequence length="142" mass="15514">MVVAPVEVCGIRRPSQQHFPASTGYPATVSEETIRLELDDSGVSVNLPAPAGPHDQVQGVPYRPVEFRDDDLPAALERSAKWLREAQNWLGEPIDVIAVHLDYDDREGAPYYDLKLMCNEEDLAGAPIAIRRLNTGPAGPVA</sequence>
<protein>
    <submittedName>
        <fullName evidence="1">Uncharacterized protein</fullName>
    </submittedName>
</protein>
<gene>
    <name evidence="1" type="ORF">GCM10009854_13990</name>
</gene>
<proteinExistence type="predicted"/>
<organism evidence="1 2">
    <name type="scientific">Saccharopolyspora halophila</name>
    <dbReference type="NCBI Taxonomy" id="405551"/>
    <lineage>
        <taxon>Bacteria</taxon>
        <taxon>Bacillati</taxon>
        <taxon>Actinomycetota</taxon>
        <taxon>Actinomycetes</taxon>
        <taxon>Pseudonocardiales</taxon>
        <taxon>Pseudonocardiaceae</taxon>
        <taxon>Saccharopolyspora</taxon>
    </lineage>
</organism>
<evidence type="ECO:0000313" key="2">
    <source>
        <dbReference type="Proteomes" id="UP001501218"/>
    </source>
</evidence>